<protein>
    <recommendedName>
        <fullName evidence="1">F-box domain-containing protein</fullName>
    </recommendedName>
</protein>
<dbReference type="InterPro" id="IPR050796">
    <property type="entry name" value="SCF_F-box_component"/>
</dbReference>
<reference evidence="2 3" key="1">
    <citation type="submission" date="2019-11" db="EMBL/GenBank/DDBJ databases">
        <title>Whole genome sequence of Oryza granulata.</title>
        <authorList>
            <person name="Li W."/>
        </authorList>
    </citation>
    <scope>NUCLEOTIDE SEQUENCE [LARGE SCALE GENOMIC DNA]</scope>
    <source>
        <strain evidence="3">cv. Menghai</strain>
        <tissue evidence="2">Leaf</tissue>
    </source>
</reference>
<dbReference type="PANTHER" id="PTHR31672">
    <property type="entry name" value="BNACNNG10540D PROTEIN"/>
    <property type="match status" value="1"/>
</dbReference>
<comment type="caution">
    <text evidence="2">The sequence shown here is derived from an EMBL/GenBank/DDBJ whole genome shotgun (WGS) entry which is preliminary data.</text>
</comment>
<dbReference type="OrthoDB" id="665134at2759"/>
<dbReference type="InterPro" id="IPR013187">
    <property type="entry name" value="F-box-assoc_dom_typ3"/>
</dbReference>
<proteinExistence type="predicted"/>
<dbReference type="PROSITE" id="PS50181">
    <property type="entry name" value="FBOX"/>
    <property type="match status" value="1"/>
</dbReference>
<evidence type="ECO:0000313" key="2">
    <source>
        <dbReference type="EMBL" id="KAF0909566.1"/>
    </source>
</evidence>
<dbReference type="SUPFAM" id="SSF81383">
    <property type="entry name" value="F-box domain"/>
    <property type="match status" value="1"/>
</dbReference>
<organism evidence="2 3">
    <name type="scientific">Oryza meyeriana var. granulata</name>
    <dbReference type="NCBI Taxonomy" id="110450"/>
    <lineage>
        <taxon>Eukaryota</taxon>
        <taxon>Viridiplantae</taxon>
        <taxon>Streptophyta</taxon>
        <taxon>Embryophyta</taxon>
        <taxon>Tracheophyta</taxon>
        <taxon>Spermatophyta</taxon>
        <taxon>Magnoliopsida</taxon>
        <taxon>Liliopsida</taxon>
        <taxon>Poales</taxon>
        <taxon>Poaceae</taxon>
        <taxon>BOP clade</taxon>
        <taxon>Oryzoideae</taxon>
        <taxon>Oryzeae</taxon>
        <taxon>Oryzinae</taxon>
        <taxon>Oryza</taxon>
        <taxon>Oryza meyeriana</taxon>
    </lineage>
</organism>
<dbReference type="Pfam" id="PF08268">
    <property type="entry name" value="FBA_3"/>
    <property type="match status" value="1"/>
</dbReference>
<name>A0A6G1DAX0_9ORYZ</name>
<feature type="domain" description="F-box" evidence="1">
    <location>
        <begin position="4"/>
        <end position="43"/>
    </location>
</feature>
<evidence type="ECO:0000313" key="3">
    <source>
        <dbReference type="Proteomes" id="UP000479710"/>
    </source>
</evidence>
<dbReference type="Proteomes" id="UP000479710">
    <property type="component" value="Unassembled WGS sequence"/>
</dbReference>
<sequence>MEAEGSFGDLPTDAFEQILLCVPPSRRRRLRLVCRHWRNVIDERTPVRLGGAKTLAFVNHRPTGSAAYVLDDVVEGRVRELWSSASNPNSLYSHMRMVGTCNGLLCLYDESAGDIALLNPVTGETLDVPGPPGHHLRPRQGAFSSAYHKRFSFTYHVATERYKIVHLAMNGQTRAMDVVQVLTLGADASWWNPGPCWIKLSPLIQRRK</sequence>
<dbReference type="PANTHER" id="PTHR31672:SF13">
    <property type="entry name" value="F-BOX PROTEIN CPR30-LIKE"/>
    <property type="match status" value="1"/>
</dbReference>
<keyword evidence="3" id="KW-1185">Reference proteome</keyword>
<dbReference type="InterPro" id="IPR036047">
    <property type="entry name" value="F-box-like_dom_sf"/>
</dbReference>
<gene>
    <name evidence="2" type="ORF">E2562_037192</name>
</gene>
<dbReference type="EMBL" id="SPHZ02000007">
    <property type="protein sequence ID" value="KAF0909566.1"/>
    <property type="molecule type" value="Genomic_DNA"/>
</dbReference>
<evidence type="ECO:0000259" key="1">
    <source>
        <dbReference type="PROSITE" id="PS50181"/>
    </source>
</evidence>
<accession>A0A6G1DAX0</accession>
<dbReference type="SMART" id="SM00256">
    <property type="entry name" value="FBOX"/>
    <property type="match status" value="1"/>
</dbReference>
<dbReference type="Gene3D" id="1.20.1280.50">
    <property type="match status" value="1"/>
</dbReference>
<dbReference type="Pfam" id="PF00646">
    <property type="entry name" value="F-box"/>
    <property type="match status" value="1"/>
</dbReference>
<dbReference type="InterPro" id="IPR001810">
    <property type="entry name" value="F-box_dom"/>
</dbReference>
<dbReference type="AlphaFoldDB" id="A0A6G1DAX0"/>